<organism evidence="1 2">
    <name type="scientific">Paramecium tetraurelia</name>
    <dbReference type="NCBI Taxonomy" id="5888"/>
    <lineage>
        <taxon>Eukaryota</taxon>
        <taxon>Sar</taxon>
        <taxon>Alveolata</taxon>
        <taxon>Ciliophora</taxon>
        <taxon>Intramacronucleata</taxon>
        <taxon>Oligohymenophorea</taxon>
        <taxon>Peniculida</taxon>
        <taxon>Parameciidae</taxon>
        <taxon>Paramecium</taxon>
    </lineage>
</organism>
<dbReference type="GeneID" id="5039781"/>
<evidence type="ECO:0000313" key="1">
    <source>
        <dbReference type="EMBL" id="CAK86599.1"/>
    </source>
</evidence>
<reference evidence="1 2" key="1">
    <citation type="journal article" date="2006" name="Nature">
        <title>Global trends of whole-genome duplications revealed by the ciliate Paramecium tetraurelia.</title>
        <authorList>
            <consortium name="Genoscope"/>
            <person name="Aury J.-M."/>
            <person name="Jaillon O."/>
            <person name="Duret L."/>
            <person name="Noel B."/>
            <person name="Jubin C."/>
            <person name="Porcel B.M."/>
            <person name="Segurens B."/>
            <person name="Daubin V."/>
            <person name="Anthouard V."/>
            <person name="Aiach N."/>
            <person name="Arnaiz O."/>
            <person name="Billaut A."/>
            <person name="Beisson J."/>
            <person name="Blanc I."/>
            <person name="Bouhouche K."/>
            <person name="Camara F."/>
            <person name="Duharcourt S."/>
            <person name="Guigo R."/>
            <person name="Gogendeau D."/>
            <person name="Katinka M."/>
            <person name="Keller A.-M."/>
            <person name="Kissmehl R."/>
            <person name="Klotz C."/>
            <person name="Koll F."/>
            <person name="Le Moue A."/>
            <person name="Lepere C."/>
            <person name="Malinsky S."/>
            <person name="Nowacki M."/>
            <person name="Nowak J.K."/>
            <person name="Plattner H."/>
            <person name="Poulain J."/>
            <person name="Ruiz F."/>
            <person name="Serrano V."/>
            <person name="Zagulski M."/>
            <person name="Dessen P."/>
            <person name="Betermier M."/>
            <person name="Weissenbach J."/>
            <person name="Scarpelli C."/>
            <person name="Schachter V."/>
            <person name="Sperling L."/>
            <person name="Meyer E."/>
            <person name="Cohen J."/>
            <person name="Wincker P."/>
        </authorList>
    </citation>
    <scope>NUCLEOTIDE SEQUENCE [LARGE SCALE GENOMIC DNA]</scope>
    <source>
        <strain evidence="1 2">Stock d4-2</strain>
    </source>
</reference>
<evidence type="ECO:0000313" key="2">
    <source>
        <dbReference type="Proteomes" id="UP000000600"/>
    </source>
</evidence>
<dbReference type="InParanoid" id="A0DU82"/>
<gene>
    <name evidence="1" type="ORF">GSPATT00020271001</name>
</gene>
<dbReference type="OrthoDB" id="311009at2759"/>
<proteinExistence type="predicted"/>
<dbReference type="OMA" id="PDLAMDH"/>
<name>A0DU82_PARTE</name>
<dbReference type="EMBL" id="CT868585">
    <property type="protein sequence ID" value="CAK86599.1"/>
    <property type="molecule type" value="Genomic_DNA"/>
</dbReference>
<keyword evidence="2" id="KW-1185">Reference proteome</keyword>
<dbReference type="Proteomes" id="UP000000600">
    <property type="component" value="Unassembled WGS sequence"/>
</dbReference>
<dbReference type="HOGENOM" id="CLU_2008331_0_0_1"/>
<protein>
    <submittedName>
        <fullName evidence="1">Uncharacterized protein</fullName>
    </submittedName>
</protein>
<sequence length="106" mass="12686">MTELKKRLNSSMTWEEYVTYFEKEPKKPTLKPKLNPDLLIDPLDLLSDATTTDNFESFYPEVTDKLEQIQVLPFEQSQRRQRTYSENISFTFLSFIQKKIERKQSD</sequence>
<dbReference type="RefSeq" id="XP_001453996.1">
    <property type="nucleotide sequence ID" value="XM_001453959.1"/>
</dbReference>
<dbReference type="KEGG" id="ptm:GSPATT00020271001"/>
<accession>A0DU82</accession>
<dbReference type="AlphaFoldDB" id="A0DU82"/>